<dbReference type="Pfam" id="PF02518">
    <property type="entry name" value="HATPase_c"/>
    <property type="match status" value="1"/>
</dbReference>
<keyword evidence="7" id="KW-0067">ATP-binding</keyword>
<dbReference type="PANTHER" id="PTHR43065">
    <property type="entry name" value="SENSOR HISTIDINE KINASE"/>
    <property type="match status" value="1"/>
</dbReference>
<dbReference type="KEGG" id="amon:H9L24_03905"/>
<dbReference type="SMART" id="SM00388">
    <property type="entry name" value="HisKA"/>
    <property type="match status" value="1"/>
</dbReference>
<keyword evidence="9" id="KW-0812">Transmembrane</keyword>
<sequence length="444" mass="47353">MILWLSIAAVALVLGWLLLILSRQSAGPQIAHARQLTSTSCQALQAGAAHARQQLLSANDDSHPMASAAAQAVLDLALRDQPGMEGGFWRADAGVVAYAFPTYDGTGIKRDPPSAELERIASTAQRAQDSAGLVADVRPGLREAVAFAACPVETDDRRLIAWTLMRVPLLAAETVNTLILAVSLLLALVVISGAWLGWMIARWQRQSAHLRGQLAQSERLATLGRVSAGLAHEIRNPLGTMRMKVENAMAAPADLREARVAGALEAVLSQTARLETLVSSLLALTQPFRAERQAVDLLGWLEERRHAHAEAAQKNGVRIAVEVEPALAASAKGLALFDPVQMARVFDNLMLNALAHTGDRGQIELGARRTSGGALLLWVADDGSGIPADLRDTLFEPFATHRAGGTGLGLALVREIVQGHGGRVYLADSAKGTRMEMELPWPAS</sequence>
<dbReference type="InterPro" id="IPR036890">
    <property type="entry name" value="HATPase_C_sf"/>
</dbReference>
<evidence type="ECO:0000256" key="3">
    <source>
        <dbReference type="ARBA" id="ARBA00022553"/>
    </source>
</evidence>
<evidence type="ECO:0000313" key="12">
    <source>
        <dbReference type="Proteomes" id="UP000516057"/>
    </source>
</evidence>
<dbReference type="SUPFAM" id="SSF55874">
    <property type="entry name" value="ATPase domain of HSP90 chaperone/DNA topoisomerase II/histidine kinase"/>
    <property type="match status" value="1"/>
</dbReference>
<dbReference type="GO" id="GO:0000155">
    <property type="term" value="F:phosphorelay sensor kinase activity"/>
    <property type="evidence" value="ECO:0007669"/>
    <property type="project" value="InterPro"/>
</dbReference>
<dbReference type="InterPro" id="IPR036097">
    <property type="entry name" value="HisK_dim/P_sf"/>
</dbReference>
<keyword evidence="6 11" id="KW-0418">Kinase</keyword>
<dbReference type="PROSITE" id="PS50109">
    <property type="entry name" value="HIS_KIN"/>
    <property type="match status" value="1"/>
</dbReference>
<keyword evidence="3" id="KW-0597">Phosphoprotein</keyword>
<feature type="domain" description="Histidine kinase" evidence="10">
    <location>
        <begin position="229"/>
        <end position="443"/>
    </location>
</feature>
<evidence type="ECO:0000313" key="11">
    <source>
        <dbReference type="EMBL" id="QNP61257.1"/>
    </source>
</evidence>
<dbReference type="PRINTS" id="PR00344">
    <property type="entry name" value="BCTRLSENSOR"/>
</dbReference>
<dbReference type="PANTHER" id="PTHR43065:SF10">
    <property type="entry name" value="PEROXIDE STRESS-ACTIVATED HISTIDINE KINASE MAK3"/>
    <property type="match status" value="1"/>
</dbReference>
<dbReference type="GO" id="GO:0005524">
    <property type="term" value="F:ATP binding"/>
    <property type="evidence" value="ECO:0007669"/>
    <property type="project" value="UniProtKB-KW"/>
</dbReference>
<evidence type="ECO:0000259" key="10">
    <source>
        <dbReference type="PROSITE" id="PS50109"/>
    </source>
</evidence>
<dbReference type="SMART" id="SM00387">
    <property type="entry name" value="HATPase_c"/>
    <property type="match status" value="1"/>
</dbReference>
<keyword evidence="5" id="KW-0547">Nucleotide-binding</keyword>
<dbReference type="CDD" id="cd00075">
    <property type="entry name" value="HATPase"/>
    <property type="match status" value="1"/>
</dbReference>
<dbReference type="AlphaFoldDB" id="A0A7H0HL41"/>
<proteinExistence type="predicted"/>
<dbReference type="InterPro" id="IPR004358">
    <property type="entry name" value="Sig_transdc_His_kin-like_C"/>
</dbReference>
<keyword evidence="4" id="KW-0808">Transferase</keyword>
<keyword evidence="9" id="KW-0472">Membrane</keyword>
<keyword evidence="12" id="KW-1185">Reference proteome</keyword>
<reference evidence="11 12" key="1">
    <citation type="submission" date="2020-08" db="EMBL/GenBank/DDBJ databases">
        <title>Genome sequence of Acidovorax monticola KACC 19171T.</title>
        <authorList>
            <person name="Hyun D.-W."/>
            <person name="Bae J.-W."/>
        </authorList>
    </citation>
    <scope>NUCLEOTIDE SEQUENCE [LARGE SCALE GENOMIC DNA]</scope>
    <source>
        <strain evidence="11 12">KACC 19171</strain>
    </source>
</reference>
<gene>
    <name evidence="11" type="ORF">H9L24_03905</name>
</gene>
<dbReference type="InterPro" id="IPR003594">
    <property type="entry name" value="HATPase_dom"/>
</dbReference>
<protein>
    <recommendedName>
        <fullName evidence="2">histidine kinase</fullName>
        <ecNumber evidence="2">2.7.13.3</ecNumber>
    </recommendedName>
</protein>
<comment type="catalytic activity">
    <reaction evidence="1">
        <text>ATP + protein L-histidine = ADP + protein N-phospho-L-histidine.</text>
        <dbReference type="EC" id="2.7.13.3"/>
    </reaction>
</comment>
<organism evidence="11 12">
    <name type="scientific">Paenacidovorax monticola</name>
    <dbReference type="NCBI Taxonomy" id="1926868"/>
    <lineage>
        <taxon>Bacteria</taxon>
        <taxon>Pseudomonadati</taxon>
        <taxon>Pseudomonadota</taxon>
        <taxon>Betaproteobacteria</taxon>
        <taxon>Burkholderiales</taxon>
        <taxon>Comamonadaceae</taxon>
        <taxon>Paenacidovorax</taxon>
    </lineage>
</organism>
<dbReference type="Proteomes" id="UP000516057">
    <property type="component" value="Chromosome"/>
</dbReference>
<accession>A0A7H0HL41</accession>
<keyword evidence="9" id="KW-1133">Transmembrane helix</keyword>
<evidence type="ECO:0000256" key="4">
    <source>
        <dbReference type="ARBA" id="ARBA00022679"/>
    </source>
</evidence>
<dbReference type="SUPFAM" id="SSF47384">
    <property type="entry name" value="Homodimeric domain of signal transducing histidine kinase"/>
    <property type="match status" value="1"/>
</dbReference>
<dbReference type="CDD" id="cd00082">
    <property type="entry name" value="HisKA"/>
    <property type="match status" value="1"/>
</dbReference>
<evidence type="ECO:0000256" key="9">
    <source>
        <dbReference type="SAM" id="Phobius"/>
    </source>
</evidence>
<dbReference type="InterPro" id="IPR003661">
    <property type="entry name" value="HisK_dim/P_dom"/>
</dbReference>
<dbReference type="EMBL" id="CP060790">
    <property type="protein sequence ID" value="QNP61257.1"/>
    <property type="molecule type" value="Genomic_DNA"/>
</dbReference>
<dbReference type="InterPro" id="IPR005467">
    <property type="entry name" value="His_kinase_dom"/>
</dbReference>
<name>A0A7H0HL41_9BURK</name>
<evidence type="ECO:0000256" key="1">
    <source>
        <dbReference type="ARBA" id="ARBA00000085"/>
    </source>
</evidence>
<evidence type="ECO:0000256" key="6">
    <source>
        <dbReference type="ARBA" id="ARBA00022777"/>
    </source>
</evidence>
<dbReference type="Pfam" id="PF00512">
    <property type="entry name" value="HisKA"/>
    <property type="match status" value="1"/>
</dbReference>
<evidence type="ECO:0000256" key="5">
    <source>
        <dbReference type="ARBA" id="ARBA00022741"/>
    </source>
</evidence>
<evidence type="ECO:0000256" key="8">
    <source>
        <dbReference type="ARBA" id="ARBA00023012"/>
    </source>
</evidence>
<keyword evidence="8" id="KW-0902">Two-component regulatory system</keyword>
<dbReference type="Gene3D" id="1.10.287.130">
    <property type="match status" value="1"/>
</dbReference>
<dbReference type="Gene3D" id="3.30.565.10">
    <property type="entry name" value="Histidine kinase-like ATPase, C-terminal domain"/>
    <property type="match status" value="1"/>
</dbReference>
<evidence type="ECO:0000256" key="7">
    <source>
        <dbReference type="ARBA" id="ARBA00022840"/>
    </source>
</evidence>
<dbReference type="EC" id="2.7.13.3" evidence="2"/>
<feature type="transmembrane region" description="Helical" evidence="9">
    <location>
        <begin position="178"/>
        <end position="201"/>
    </location>
</feature>
<evidence type="ECO:0000256" key="2">
    <source>
        <dbReference type="ARBA" id="ARBA00012438"/>
    </source>
</evidence>